<keyword evidence="4" id="KW-1185">Reference proteome</keyword>
<evidence type="ECO:0000256" key="1">
    <source>
        <dbReference type="ARBA" id="ARBA00010815"/>
    </source>
</evidence>
<dbReference type="Proteomes" id="UP000838412">
    <property type="component" value="Chromosome 6"/>
</dbReference>
<dbReference type="FunFam" id="3.40.50.150:FF:000554">
    <property type="entry name" value="Cation-transporting ATPase"/>
    <property type="match status" value="1"/>
</dbReference>
<accession>A0A8K0A796</accession>
<comment type="similarity">
    <text evidence="1">Belongs to the CFA/CMAS family.</text>
</comment>
<gene>
    <name evidence="3" type="primary">Hypp3781</name>
    <name evidence="3" type="ORF">BLAG_LOCUS20936</name>
</gene>
<feature type="chain" id="PRO_5035438086" evidence="2">
    <location>
        <begin position="19"/>
        <end position="372"/>
    </location>
</feature>
<evidence type="ECO:0000313" key="3">
    <source>
        <dbReference type="EMBL" id="CAH1267688.1"/>
    </source>
</evidence>
<organism evidence="3 4">
    <name type="scientific">Branchiostoma lanceolatum</name>
    <name type="common">Common lancelet</name>
    <name type="synonym">Amphioxus lanceolatum</name>
    <dbReference type="NCBI Taxonomy" id="7740"/>
    <lineage>
        <taxon>Eukaryota</taxon>
        <taxon>Metazoa</taxon>
        <taxon>Chordata</taxon>
        <taxon>Cephalochordata</taxon>
        <taxon>Leptocardii</taxon>
        <taxon>Amphioxiformes</taxon>
        <taxon>Branchiostomatidae</taxon>
        <taxon>Branchiostoma</taxon>
    </lineage>
</organism>
<feature type="signal peptide" evidence="2">
    <location>
        <begin position="1"/>
        <end position="18"/>
    </location>
</feature>
<sequence length="372" mass="43628">MLVTLHVLSFFLIHISFAQKHLAGIVFSHPHPHSCDTSCDVTSVIAGVQGSLKFWVGKLECGGDVEKQWFYKQKFIKKLRESDIAVETEKANEQHYEVPTEYFTTILGKWRKYSCCYWPEGVNDLEQAEEAMMKMYAERAKLEDGHAVMDLGCGWGAMTLWVLQNYPQCTVVCVSNSQTQREYIAGEAAQRGFSDRLEAVTADANVFNTDKTFDRIFSIEMFEHMRNYERLFQKVSSWLKPDGRLFTQILCHREFPYAFDTRQDADTEWMAKHFFTGGTMPSADLFLYFQDEVCLVDHWRMNGKHYTRTLDTWLEKLDANIDQVREIMTKTYGEGAAKQIFNWRMFFMFCSEVFQYKDGNEWMVSFHLFRKR</sequence>
<evidence type="ECO:0000313" key="4">
    <source>
        <dbReference type="Proteomes" id="UP000838412"/>
    </source>
</evidence>
<name>A0A8K0A796_BRALA</name>
<reference evidence="3" key="1">
    <citation type="submission" date="2022-01" db="EMBL/GenBank/DDBJ databases">
        <authorList>
            <person name="Braso-Vives M."/>
        </authorList>
    </citation>
    <scope>NUCLEOTIDE SEQUENCE</scope>
</reference>
<dbReference type="Pfam" id="PF02353">
    <property type="entry name" value="CMAS"/>
    <property type="match status" value="1"/>
</dbReference>
<protein>
    <submittedName>
        <fullName evidence="3">Hypp3781 protein</fullName>
    </submittedName>
</protein>
<dbReference type="PANTHER" id="PTHR43832">
    <property type="match status" value="1"/>
</dbReference>
<evidence type="ECO:0000256" key="2">
    <source>
        <dbReference type="SAM" id="SignalP"/>
    </source>
</evidence>
<dbReference type="SUPFAM" id="SSF53335">
    <property type="entry name" value="S-adenosyl-L-methionine-dependent methyltransferases"/>
    <property type="match status" value="1"/>
</dbReference>
<dbReference type="EMBL" id="OV696691">
    <property type="protein sequence ID" value="CAH1267688.1"/>
    <property type="molecule type" value="Genomic_DNA"/>
</dbReference>
<keyword evidence="2" id="KW-0732">Signal</keyword>
<dbReference type="OrthoDB" id="8300214at2759"/>
<proteinExistence type="inferred from homology"/>
<dbReference type="CDD" id="cd02440">
    <property type="entry name" value="AdoMet_MTases"/>
    <property type="match status" value="1"/>
</dbReference>
<dbReference type="InterPro" id="IPR029063">
    <property type="entry name" value="SAM-dependent_MTases_sf"/>
</dbReference>
<dbReference type="Gene3D" id="3.40.50.150">
    <property type="entry name" value="Vaccinia Virus protein VP39"/>
    <property type="match status" value="1"/>
</dbReference>
<dbReference type="PANTHER" id="PTHR43832:SF1">
    <property type="entry name" value="S-ADENOSYL-L-METHIONINE-DEPENDENT METHYLTRANSFERASES SUPERFAMILY PROTEIN"/>
    <property type="match status" value="1"/>
</dbReference>
<dbReference type="AlphaFoldDB" id="A0A8K0A796"/>